<dbReference type="PANTHER" id="PTHR39199:SF1">
    <property type="entry name" value="BLR5128 PROTEIN"/>
    <property type="match status" value="1"/>
</dbReference>
<proteinExistence type="predicted"/>
<dbReference type="Pfam" id="PF13840">
    <property type="entry name" value="ACT_7"/>
    <property type="match status" value="1"/>
</dbReference>
<dbReference type="Pfam" id="PF10000">
    <property type="entry name" value="ACT_3"/>
    <property type="match status" value="1"/>
</dbReference>
<evidence type="ECO:0000259" key="2">
    <source>
        <dbReference type="Pfam" id="PF13840"/>
    </source>
</evidence>
<keyword evidence="4" id="KW-1185">Reference proteome</keyword>
<gene>
    <name evidence="3" type="ORF">ADEAN_000510300</name>
</gene>
<accession>A0A7G2CFG3</accession>
<evidence type="ECO:0000313" key="4">
    <source>
        <dbReference type="Proteomes" id="UP000515908"/>
    </source>
</evidence>
<dbReference type="PANTHER" id="PTHR39199">
    <property type="entry name" value="BLR5128 PROTEIN"/>
    <property type="match status" value="1"/>
</dbReference>
<sequence length="169" mass="18862">MSGVTDLNDLMKGMSPELENCEYVFLTLQQLSSYTKEEKNYIMHLAIDEAVATFREEEGLTVVLSAAFAKKNVFGDNGETPARIRKEWIEILGSLDTLSTMKRITMKIHSSLTAVGFTAAFSKVLTEANISCNVFAGYYHDHIFVPTKDAERAMQVLTDVIKSAKENSH</sequence>
<dbReference type="SUPFAM" id="SSF55021">
    <property type="entry name" value="ACT-like"/>
    <property type="match status" value="2"/>
</dbReference>
<dbReference type="EMBL" id="LR877153">
    <property type="protein sequence ID" value="CAD2217624.1"/>
    <property type="molecule type" value="Genomic_DNA"/>
</dbReference>
<evidence type="ECO:0000259" key="1">
    <source>
        <dbReference type="Pfam" id="PF10000"/>
    </source>
</evidence>
<dbReference type="InterPro" id="IPR027795">
    <property type="entry name" value="CASTOR_ACT_dom"/>
</dbReference>
<name>A0A7G2CFG3_9TRYP</name>
<dbReference type="Gene3D" id="3.30.2130.10">
    <property type="entry name" value="VC0802-like"/>
    <property type="match status" value="1"/>
</dbReference>
<dbReference type="VEuPathDB" id="TriTrypDB:ADEAN_000510300"/>
<feature type="domain" description="CASTOR ACT" evidence="2">
    <location>
        <begin position="104"/>
        <end position="159"/>
    </location>
</feature>
<reference evidence="3 4" key="1">
    <citation type="submission" date="2020-08" db="EMBL/GenBank/DDBJ databases">
        <authorList>
            <person name="Newling K."/>
            <person name="Davey J."/>
            <person name="Forrester S."/>
        </authorList>
    </citation>
    <scope>NUCLEOTIDE SEQUENCE [LARGE SCALE GENOMIC DNA]</scope>
    <source>
        <strain evidence="4">Crithidia deanei Carvalho (ATCC PRA-265)</strain>
    </source>
</reference>
<protein>
    <submittedName>
        <fullName evidence="3">ACT domain containing protein, putative</fullName>
    </submittedName>
</protein>
<organism evidence="3 4">
    <name type="scientific">Angomonas deanei</name>
    <dbReference type="NCBI Taxonomy" id="59799"/>
    <lineage>
        <taxon>Eukaryota</taxon>
        <taxon>Discoba</taxon>
        <taxon>Euglenozoa</taxon>
        <taxon>Kinetoplastea</taxon>
        <taxon>Metakinetoplastina</taxon>
        <taxon>Trypanosomatida</taxon>
        <taxon>Trypanosomatidae</taxon>
        <taxon>Strigomonadinae</taxon>
        <taxon>Angomonas</taxon>
    </lineage>
</organism>
<dbReference type="Proteomes" id="UP000515908">
    <property type="component" value="Chromosome 09"/>
</dbReference>
<dbReference type="InterPro" id="IPR018717">
    <property type="entry name" value="DUF2241"/>
</dbReference>
<dbReference type="InterPro" id="IPR045865">
    <property type="entry name" value="ACT-like_dom_sf"/>
</dbReference>
<evidence type="ECO:0000313" key="3">
    <source>
        <dbReference type="EMBL" id="CAD2217624.1"/>
    </source>
</evidence>
<dbReference type="AlphaFoldDB" id="A0A7G2CFG3"/>
<feature type="domain" description="DUF2241" evidence="1">
    <location>
        <begin position="2"/>
        <end position="72"/>
    </location>
</feature>